<dbReference type="AlphaFoldDB" id="B9SNX3"/>
<accession>B9SNX3</accession>
<keyword evidence="3" id="KW-1185">Reference proteome</keyword>
<dbReference type="InParanoid" id="B9SNX3"/>
<evidence type="ECO:0000313" key="2">
    <source>
        <dbReference type="EMBL" id="EEF34691.1"/>
    </source>
</evidence>
<gene>
    <name evidence="2" type="ORF">RCOM_0582940</name>
</gene>
<name>B9SNX3_RICCO</name>
<proteinExistence type="predicted"/>
<reference evidence="3" key="1">
    <citation type="journal article" date="2010" name="Nat. Biotechnol.">
        <title>Draft genome sequence of the oilseed species Ricinus communis.</title>
        <authorList>
            <person name="Chan A.P."/>
            <person name="Crabtree J."/>
            <person name="Zhao Q."/>
            <person name="Lorenzi H."/>
            <person name="Orvis J."/>
            <person name="Puiu D."/>
            <person name="Melake-Berhan A."/>
            <person name="Jones K.M."/>
            <person name="Redman J."/>
            <person name="Chen G."/>
            <person name="Cahoon E.B."/>
            <person name="Gedil M."/>
            <person name="Stanke M."/>
            <person name="Haas B.J."/>
            <person name="Wortman J.R."/>
            <person name="Fraser-Liggett C.M."/>
            <person name="Ravel J."/>
            <person name="Rabinowicz P.D."/>
        </authorList>
    </citation>
    <scope>NUCLEOTIDE SEQUENCE [LARGE SCALE GENOMIC DNA]</scope>
    <source>
        <strain evidence="3">cv. Hale</strain>
    </source>
</reference>
<evidence type="ECO:0000256" key="1">
    <source>
        <dbReference type="SAM" id="MobiDB-lite"/>
    </source>
</evidence>
<evidence type="ECO:0000313" key="3">
    <source>
        <dbReference type="Proteomes" id="UP000008311"/>
    </source>
</evidence>
<feature type="region of interest" description="Disordered" evidence="1">
    <location>
        <begin position="1"/>
        <end position="48"/>
    </location>
</feature>
<feature type="compositionally biased region" description="Basic and acidic residues" evidence="1">
    <location>
        <begin position="12"/>
        <end position="38"/>
    </location>
</feature>
<sequence>MRLKQMARRMRPVSELRPNRDNLRKGKQKMERSSEKNATRGKNQGVENSDFHNLKSICYTHSPDVVCLLEMKNKSSPIGLCWDFRVMHLSSKAEIRRDQCAHLVFYLPYVSDQVLLRGDFNLLLSAQQKQGGIPYEWAKVHELKASPVIHLRGITNVVGRIMYKNSWIDLHACMHGADAAEVISSAWNSSVTGSAMFVVHGKIKACRPQLLAWRKRTKSNARLKIMGMEDELKGLKALD</sequence>
<protein>
    <recommendedName>
        <fullName evidence="4">Endonuclease/exonuclease/phosphatase domain-containing protein</fullName>
    </recommendedName>
</protein>
<evidence type="ECO:0008006" key="4">
    <source>
        <dbReference type="Google" id="ProtNLM"/>
    </source>
</evidence>
<dbReference type="Proteomes" id="UP000008311">
    <property type="component" value="Unassembled WGS sequence"/>
</dbReference>
<organism evidence="2 3">
    <name type="scientific">Ricinus communis</name>
    <name type="common">Castor bean</name>
    <dbReference type="NCBI Taxonomy" id="3988"/>
    <lineage>
        <taxon>Eukaryota</taxon>
        <taxon>Viridiplantae</taxon>
        <taxon>Streptophyta</taxon>
        <taxon>Embryophyta</taxon>
        <taxon>Tracheophyta</taxon>
        <taxon>Spermatophyta</taxon>
        <taxon>Magnoliopsida</taxon>
        <taxon>eudicotyledons</taxon>
        <taxon>Gunneridae</taxon>
        <taxon>Pentapetalae</taxon>
        <taxon>rosids</taxon>
        <taxon>fabids</taxon>
        <taxon>Malpighiales</taxon>
        <taxon>Euphorbiaceae</taxon>
        <taxon>Acalyphoideae</taxon>
        <taxon>Acalypheae</taxon>
        <taxon>Ricinus</taxon>
    </lineage>
</organism>
<feature type="compositionally biased region" description="Basic residues" evidence="1">
    <location>
        <begin position="1"/>
        <end position="11"/>
    </location>
</feature>
<dbReference type="EMBL" id="EQ974054">
    <property type="protein sequence ID" value="EEF34691.1"/>
    <property type="molecule type" value="Genomic_DNA"/>
</dbReference>